<gene>
    <name evidence="2" type="ORF">DIS24_g896</name>
</gene>
<keyword evidence="3" id="KW-1185">Reference proteome</keyword>
<evidence type="ECO:0000313" key="3">
    <source>
        <dbReference type="Proteomes" id="UP001175001"/>
    </source>
</evidence>
<evidence type="ECO:0000313" key="2">
    <source>
        <dbReference type="EMBL" id="KAK0663547.1"/>
    </source>
</evidence>
<dbReference type="SUPFAM" id="SSF50630">
    <property type="entry name" value="Acid proteases"/>
    <property type="match status" value="1"/>
</dbReference>
<sequence length="293" mass="33322">MAEQDSKKQKGTCVEDVIKQTGIHSQLNGHYNVFPVRPMFHGPPPPYDVMDFEEDFQPPVSQRRTKEPEPSAWPGRTADCSSSDASSPNVLPRAPTPPPREMETSDQDNYEGSDSSDYESEYESEYENQPIDLKMSEWEAQQAFNTYLKPHQISTGPGSSSSRAESRRKDTVFLFFNCNRQHRALKGRLDTGADDNFISPRAAREVAHSYHRYRGNPIEVANGVIQMPEWLIFTYWGIKNANNTFWHNSFVVFNNLPCDVIIGHETIKKNGILHANPKYPGCFLLRFTSSEGK</sequence>
<reference evidence="2" key="1">
    <citation type="submission" date="2023-06" db="EMBL/GenBank/DDBJ databases">
        <title>Multi-omics analyses reveal the molecular pathogenesis toolkit of Lasiodiplodia hormozganensis, a cross-kingdom pathogen.</title>
        <authorList>
            <person name="Felix C."/>
            <person name="Meneses R."/>
            <person name="Goncalves M.F.M."/>
            <person name="Tilleman L."/>
            <person name="Duarte A.S."/>
            <person name="Jorrin-Novo J.V."/>
            <person name="Van De Peer Y."/>
            <person name="Deforce D."/>
            <person name="Van Nieuwerburgh F."/>
            <person name="Esteves A.C."/>
            <person name="Alves A."/>
        </authorList>
    </citation>
    <scope>NUCLEOTIDE SEQUENCE</scope>
    <source>
        <strain evidence="2">CBS 339.90</strain>
    </source>
</reference>
<dbReference type="InterPro" id="IPR021109">
    <property type="entry name" value="Peptidase_aspartic_dom_sf"/>
</dbReference>
<dbReference type="CDD" id="cd00303">
    <property type="entry name" value="retropepsin_like"/>
    <property type="match status" value="1"/>
</dbReference>
<name>A0AA40D6J4_9PEZI</name>
<feature type="compositionally biased region" description="Polar residues" evidence="1">
    <location>
        <begin position="79"/>
        <end position="89"/>
    </location>
</feature>
<comment type="caution">
    <text evidence="2">The sequence shown here is derived from an EMBL/GenBank/DDBJ whole genome shotgun (WGS) entry which is preliminary data.</text>
</comment>
<dbReference type="Proteomes" id="UP001175001">
    <property type="component" value="Unassembled WGS sequence"/>
</dbReference>
<dbReference type="EMBL" id="JAUJDW010000003">
    <property type="protein sequence ID" value="KAK0663547.1"/>
    <property type="molecule type" value="Genomic_DNA"/>
</dbReference>
<protein>
    <submittedName>
        <fullName evidence="2">Uncharacterized protein</fullName>
    </submittedName>
</protein>
<feature type="region of interest" description="Disordered" evidence="1">
    <location>
        <begin position="45"/>
        <end position="127"/>
    </location>
</feature>
<organism evidence="2 3">
    <name type="scientific">Lasiodiplodia hormozganensis</name>
    <dbReference type="NCBI Taxonomy" id="869390"/>
    <lineage>
        <taxon>Eukaryota</taxon>
        <taxon>Fungi</taxon>
        <taxon>Dikarya</taxon>
        <taxon>Ascomycota</taxon>
        <taxon>Pezizomycotina</taxon>
        <taxon>Dothideomycetes</taxon>
        <taxon>Dothideomycetes incertae sedis</taxon>
        <taxon>Botryosphaeriales</taxon>
        <taxon>Botryosphaeriaceae</taxon>
        <taxon>Lasiodiplodia</taxon>
    </lineage>
</organism>
<accession>A0AA40D6J4</accession>
<feature type="compositionally biased region" description="Acidic residues" evidence="1">
    <location>
        <begin position="104"/>
        <end position="126"/>
    </location>
</feature>
<evidence type="ECO:0000256" key="1">
    <source>
        <dbReference type="SAM" id="MobiDB-lite"/>
    </source>
</evidence>
<proteinExistence type="predicted"/>
<dbReference type="AlphaFoldDB" id="A0AA40D6J4"/>
<dbReference type="Gene3D" id="2.40.70.10">
    <property type="entry name" value="Acid Proteases"/>
    <property type="match status" value="1"/>
</dbReference>